<accession>A0ABW4SRX5</accession>
<evidence type="ECO:0000256" key="1">
    <source>
        <dbReference type="SAM" id="MobiDB-lite"/>
    </source>
</evidence>
<gene>
    <name evidence="2" type="ORF">ACFSKW_12740</name>
</gene>
<name>A0ABW4SRX5_9ACTN</name>
<feature type="region of interest" description="Disordered" evidence="1">
    <location>
        <begin position="1"/>
        <end position="96"/>
    </location>
</feature>
<evidence type="ECO:0000313" key="2">
    <source>
        <dbReference type="EMBL" id="MFD1932342.1"/>
    </source>
</evidence>
<comment type="caution">
    <text evidence="2">The sequence shown here is derived from an EMBL/GenBank/DDBJ whole genome shotgun (WGS) entry which is preliminary data.</text>
</comment>
<sequence length="96" mass="10226">MPAVGDRARRRRASVPSHFLRSADDPVARNAPPATCARDPGVALGGRDRRPAKLTEGLRPPRPALVNESGATFLLHPCPKGVTGRRSGTAGSRPRR</sequence>
<dbReference type="Proteomes" id="UP001597368">
    <property type="component" value="Unassembled WGS sequence"/>
</dbReference>
<protein>
    <submittedName>
        <fullName evidence="2">Uncharacterized protein</fullName>
    </submittedName>
</protein>
<keyword evidence="3" id="KW-1185">Reference proteome</keyword>
<reference evidence="3" key="1">
    <citation type="journal article" date="2019" name="Int. J. Syst. Evol. Microbiol.">
        <title>The Global Catalogue of Microorganisms (GCM) 10K type strain sequencing project: providing services to taxonomists for standard genome sequencing and annotation.</title>
        <authorList>
            <consortium name="The Broad Institute Genomics Platform"/>
            <consortium name="The Broad Institute Genome Sequencing Center for Infectious Disease"/>
            <person name="Wu L."/>
            <person name="Ma J."/>
        </authorList>
    </citation>
    <scope>NUCLEOTIDE SEQUENCE [LARGE SCALE GENOMIC DNA]</scope>
    <source>
        <strain evidence="3">ICMP 6774ER</strain>
    </source>
</reference>
<dbReference type="EMBL" id="JBHUFV010000020">
    <property type="protein sequence ID" value="MFD1932342.1"/>
    <property type="molecule type" value="Genomic_DNA"/>
</dbReference>
<proteinExistence type="predicted"/>
<evidence type="ECO:0000313" key="3">
    <source>
        <dbReference type="Proteomes" id="UP001597368"/>
    </source>
</evidence>
<organism evidence="2 3">
    <name type="scientific">Nonomuraea mangrovi</name>
    <dbReference type="NCBI Taxonomy" id="2316207"/>
    <lineage>
        <taxon>Bacteria</taxon>
        <taxon>Bacillati</taxon>
        <taxon>Actinomycetota</taxon>
        <taxon>Actinomycetes</taxon>
        <taxon>Streptosporangiales</taxon>
        <taxon>Streptosporangiaceae</taxon>
        <taxon>Nonomuraea</taxon>
    </lineage>
</organism>
<dbReference type="RefSeq" id="WP_379572403.1">
    <property type="nucleotide sequence ID" value="NZ_JBHUFV010000020.1"/>
</dbReference>